<feature type="compositionally biased region" description="Basic and acidic residues" evidence="1">
    <location>
        <begin position="25"/>
        <end position="40"/>
    </location>
</feature>
<organism evidence="2 3">
    <name type="scientific">Cirrhinus mrigala</name>
    <name type="common">Mrigala</name>
    <dbReference type="NCBI Taxonomy" id="683832"/>
    <lineage>
        <taxon>Eukaryota</taxon>
        <taxon>Metazoa</taxon>
        <taxon>Chordata</taxon>
        <taxon>Craniata</taxon>
        <taxon>Vertebrata</taxon>
        <taxon>Euteleostomi</taxon>
        <taxon>Actinopterygii</taxon>
        <taxon>Neopterygii</taxon>
        <taxon>Teleostei</taxon>
        <taxon>Ostariophysi</taxon>
        <taxon>Cypriniformes</taxon>
        <taxon>Cyprinidae</taxon>
        <taxon>Labeoninae</taxon>
        <taxon>Labeonini</taxon>
        <taxon>Cirrhinus</taxon>
    </lineage>
</organism>
<proteinExistence type="predicted"/>
<accession>A0ABD0NNB4</accession>
<feature type="region of interest" description="Disordered" evidence="1">
    <location>
        <begin position="1"/>
        <end position="52"/>
    </location>
</feature>
<dbReference type="EMBL" id="JAMKFB020000021">
    <property type="protein sequence ID" value="KAL0163445.1"/>
    <property type="molecule type" value="Genomic_DNA"/>
</dbReference>
<evidence type="ECO:0000313" key="2">
    <source>
        <dbReference type="EMBL" id="KAL0163445.1"/>
    </source>
</evidence>
<protein>
    <recommendedName>
        <fullName evidence="4">MHC class I antigen</fullName>
    </recommendedName>
</protein>
<evidence type="ECO:0008006" key="4">
    <source>
        <dbReference type="Google" id="ProtNLM"/>
    </source>
</evidence>
<gene>
    <name evidence="2" type="ORF">M9458_042841</name>
</gene>
<dbReference type="Proteomes" id="UP001529510">
    <property type="component" value="Unassembled WGS sequence"/>
</dbReference>
<comment type="caution">
    <text evidence="2">The sequence shown here is derived from an EMBL/GenBank/DDBJ whole genome shotgun (WGS) entry which is preliminary data.</text>
</comment>
<sequence>ESYRGQAGAAGRCDPRVAQSCGRSVHGDGRRSRGHARIDHSVPLSQRGHGRPERRIQRWTAALQQTLAH</sequence>
<name>A0ABD0NNB4_CIRMR</name>
<evidence type="ECO:0000313" key="3">
    <source>
        <dbReference type="Proteomes" id="UP001529510"/>
    </source>
</evidence>
<dbReference type="AlphaFoldDB" id="A0ABD0NNB4"/>
<keyword evidence="3" id="KW-1185">Reference proteome</keyword>
<reference evidence="2 3" key="1">
    <citation type="submission" date="2024-05" db="EMBL/GenBank/DDBJ databases">
        <title>Genome sequencing and assembly of Indian major carp, Cirrhinus mrigala (Hamilton, 1822).</title>
        <authorList>
            <person name="Mohindra V."/>
            <person name="Chowdhury L.M."/>
            <person name="Lal K."/>
            <person name="Jena J.K."/>
        </authorList>
    </citation>
    <scope>NUCLEOTIDE SEQUENCE [LARGE SCALE GENOMIC DNA]</scope>
    <source>
        <strain evidence="2">CM1030</strain>
        <tissue evidence="2">Blood</tissue>
    </source>
</reference>
<feature type="non-terminal residue" evidence="2">
    <location>
        <position position="69"/>
    </location>
</feature>
<evidence type="ECO:0000256" key="1">
    <source>
        <dbReference type="SAM" id="MobiDB-lite"/>
    </source>
</evidence>
<feature type="non-terminal residue" evidence="2">
    <location>
        <position position="1"/>
    </location>
</feature>